<name>A0A0F9TBK3_9ZZZZ</name>
<sequence>MAKRKTTFALLGRNKEQARVELEQAVREFADDVRGIKRKYPTAGIYDTATKEAISSEVYRAIHR</sequence>
<protein>
    <submittedName>
        <fullName evidence="1">Uncharacterized protein</fullName>
    </submittedName>
</protein>
<accession>A0A0F9TBK3</accession>
<dbReference type="AlphaFoldDB" id="A0A0F9TBK3"/>
<dbReference type="EMBL" id="LAZR01000364">
    <property type="protein sequence ID" value="KKN72322.1"/>
    <property type="molecule type" value="Genomic_DNA"/>
</dbReference>
<proteinExistence type="predicted"/>
<evidence type="ECO:0000313" key="1">
    <source>
        <dbReference type="EMBL" id="KKN72322.1"/>
    </source>
</evidence>
<comment type="caution">
    <text evidence="1">The sequence shown here is derived from an EMBL/GenBank/DDBJ whole genome shotgun (WGS) entry which is preliminary data.</text>
</comment>
<reference evidence="1" key="1">
    <citation type="journal article" date="2015" name="Nature">
        <title>Complex archaea that bridge the gap between prokaryotes and eukaryotes.</title>
        <authorList>
            <person name="Spang A."/>
            <person name="Saw J.H."/>
            <person name="Jorgensen S.L."/>
            <person name="Zaremba-Niedzwiedzka K."/>
            <person name="Martijn J."/>
            <person name="Lind A.E."/>
            <person name="van Eijk R."/>
            <person name="Schleper C."/>
            <person name="Guy L."/>
            <person name="Ettema T.J."/>
        </authorList>
    </citation>
    <scope>NUCLEOTIDE SEQUENCE</scope>
</reference>
<organism evidence="1">
    <name type="scientific">marine sediment metagenome</name>
    <dbReference type="NCBI Taxonomy" id="412755"/>
    <lineage>
        <taxon>unclassified sequences</taxon>
        <taxon>metagenomes</taxon>
        <taxon>ecological metagenomes</taxon>
    </lineage>
</organism>
<gene>
    <name evidence="1" type="ORF">LCGC14_0411490</name>
</gene>